<dbReference type="NCBIfam" id="TIGR01733">
    <property type="entry name" value="AA-adenyl-dom"/>
    <property type="match status" value="1"/>
</dbReference>
<dbReference type="InterPro" id="IPR020806">
    <property type="entry name" value="PKS_PP-bd"/>
</dbReference>
<dbReference type="InterPro" id="IPR020802">
    <property type="entry name" value="TesA-like"/>
</dbReference>
<dbReference type="GO" id="GO:0008610">
    <property type="term" value="P:lipid biosynthetic process"/>
    <property type="evidence" value="ECO:0007669"/>
    <property type="project" value="UniProtKB-ARBA"/>
</dbReference>
<dbReference type="Pfam" id="PF00550">
    <property type="entry name" value="PP-binding"/>
    <property type="match status" value="1"/>
</dbReference>
<dbReference type="FunFam" id="3.40.50.12780:FF:000012">
    <property type="entry name" value="Non-ribosomal peptide synthetase"/>
    <property type="match status" value="1"/>
</dbReference>
<dbReference type="Gene3D" id="3.40.50.980">
    <property type="match status" value="2"/>
</dbReference>
<feature type="compositionally biased region" description="Polar residues" evidence="4">
    <location>
        <begin position="97"/>
        <end position="106"/>
    </location>
</feature>
<dbReference type="GO" id="GO:0017000">
    <property type="term" value="P:antibiotic biosynthetic process"/>
    <property type="evidence" value="ECO:0007669"/>
    <property type="project" value="UniProtKB-ARBA"/>
</dbReference>
<dbReference type="FunFam" id="3.40.50.980:FF:000001">
    <property type="entry name" value="Non-ribosomal peptide synthetase"/>
    <property type="match status" value="1"/>
</dbReference>
<dbReference type="InterPro" id="IPR045851">
    <property type="entry name" value="AMP-bd_C_sf"/>
</dbReference>
<dbReference type="PROSITE" id="PS50075">
    <property type="entry name" value="CARRIER"/>
    <property type="match status" value="1"/>
</dbReference>
<dbReference type="CDD" id="cd12117">
    <property type="entry name" value="A_NRPS_Srf_like"/>
    <property type="match status" value="1"/>
</dbReference>
<dbReference type="PANTHER" id="PTHR45527:SF1">
    <property type="entry name" value="FATTY ACID SYNTHASE"/>
    <property type="match status" value="1"/>
</dbReference>
<dbReference type="InterPro" id="IPR001242">
    <property type="entry name" value="Condensation_dom"/>
</dbReference>
<sequence>MLRRPRPQHRIRCQAPLHPQYGPLFRAQSDLAGPLPGGGRGVRRGEGALRGGDPALAGPGRSRPAVRGDRLRRRHGTPEPAVRRARRRHRPSLGRTRVNTTANTVPGTSAQERLPLLPAQEGLWLIEGSGPTAHNVSFALHLDGLLDRRRLTWALRELTGRHAALRARLVQESGTPVQLTSPTVPLEIAEVEVPTAAEAALDRLIAVEQEQPFRLDEGPLFRATLYRSAEQRHVLLFVMHHIVSDGASCDILVRDLTALYEAGPDGAPVPSPGLSYTEYVLQERERCDGPRAQRSLAYWLEEFRTVPPPLQLPFMRTPPPDRARRAVSHRRDIPAELAVRLREVAGENSATLFMTLAAAAFTLLHRYTAETDLTLGVPLSSRMMPGTDEVVGLLVNTLPVRVGIAPDTSFDGLVQQVRSKVVKALRHQGTSFGRLVQEVNPPRVADRHPMFQMVINHWEHGESGTVADGLTMRRRPLPNPTAAFDVMLSFVEEAGAVRTYFEYDSDLFDAVAVERMAAHLVRLLECATATPDAAIGELPLLTEEEEGEFERRWRTAERPSAAGTLPDLFRAQVARTPDATAVSMGDETLGYAELDSLATRLARRLTAEGVRAETPVVLFLDRSVDLVAVVLGVLMAGGAYVPLDTRYPKSRVETILRTCEPPLVITDRTTDHLDLPRVSKVIQLADLLAGTTNEPAAPAGAQPPVHPDGLAYTMFTSGSTGTPKGVAVTHRNVAELATDSAFAAGDHRRVLLHSSLAFDGSTYELWVPLLSGGEVVVAPPGDLDIDVLGKVIGEGRVTAAFLTTSLFNLIAEEDSSTLARLSEIWTGGEAASPVAMRQVAEFCPDTVVNNGYGPTETTTFATGHRLRTPHDYRSAIPIGTPLDHTRTYVLDDRLRPVPTGVTGELYVAGAGLARGYLGRPGLTAERFVADPHGPAGSRMYRTGDLVRYNEDNELEFVTRADQQVKIRGFRIELGEVEAILRSAPGVAQAAVVVREDRPGDRRLVGYVVGDGPSVSPAALRRHMTTTLPEYMLPTAFVLVDSLPLTANGKLDTKALPAPAGLTAPEQGRRPRTPQEKLLCTLFADSLGLPAVGIDDGFFELGGHSLLGMRLVVAIRDALGADLSIGDLIKAPTVALLSDSLGAVQGGEQPDIMLPLRTRGSRPPLFCVHPATGIAWSYAGLTRHLAPDQPLYALQAPGLAGRPTAESMTDLAEEYLEHIRRVQPAGPYHLLGWSFGGNVAHALATRLQEQGEEVALLALLDSYPPEWQELADSLDEPDLLAELLTSLGLAPAAFGDGTLGRAQFVERLQAADSTVSGFAPEALTALPDIYTRHVHLLREPVAARFDGDMLFFTADRSRPANGATHAAWYPHVTGRLRNTVVAAHHDALMEPASLAEIGPVLAAALNDLAARTSG</sequence>
<feature type="compositionally biased region" description="Basic residues" evidence="4">
    <location>
        <begin position="83"/>
        <end position="92"/>
    </location>
</feature>
<dbReference type="Gene3D" id="3.40.50.1820">
    <property type="entry name" value="alpha/beta hydrolase"/>
    <property type="match status" value="1"/>
</dbReference>
<dbReference type="Gene3D" id="3.30.300.30">
    <property type="match status" value="1"/>
</dbReference>
<comment type="caution">
    <text evidence="6">The sequence shown here is derived from an EMBL/GenBank/DDBJ whole genome shotgun (WGS) entry which is preliminary data.</text>
</comment>
<dbReference type="SUPFAM" id="SSF56801">
    <property type="entry name" value="Acetyl-CoA synthetase-like"/>
    <property type="match status" value="1"/>
</dbReference>
<proteinExistence type="predicted"/>
<organism evidence="6 7">
    <name type="scientific">Streptomyces populi</name>
    <dbReference type="NCBI Taxonomy" id="2058924"/>
    <lineage>
        <taxon>Bacteria</taxon>
        <taxon>Bacillati</taxon>
        <taxon>Actinomycetota</taxon>
        <taxon>Actinomycetes</taxon>
        <taxon>Kitasatosporales</taxon>
        <taxon>Streptomycetaceae</taxon>
        <taxon>Streptomyces</taxon>
    </lineage>
</organism>
<dbReference type="GO" id="GO:0044550">
    <property type="term" value="P:secondary metabolite biosynthetic process"/>
    <property type="evidence" value="ECO:0007669"/>
    <property type="project" value="UniProtKB-ARBA"/>
</dbReference>
<dbReference type="SUPFAM" id="SSF53474">
    <property type="entry name" value="alpha/beta-Hydrolases"/>
    <property type="match status" value="1"/>
</dbReference>
<dbReference type="Pfam" id="PF13193">
    <property type="entry name" value="AMP-binding_C"/>
    <property type="match status" value="1"/>
</dbReference>
<dbReference type="InterPro" id="IPR009081">
    <property type="entry name" value="PP-bd_ACP"/>
</dbReference>
<dbReference type="InterPro" id="IPR023213">
    <property type="entry name" value="CAT-like_dom_sf"/>
</dbReference>
<dbReference type="Pfam" id="PF00975">
    <property type="entry name" value="Thioesterase"/>
    <property type="match status" value="1"/>
</dbReference>
<dbReference type="CDD" id="cd19531">
    <property type="entry name" value="LCL_NRPS-like"/>
    <property type="match status" value="1"/>
</dbReference>
<dbReference type="GO" id="GO:0031177">
    <property type="term" value="F:phosphopantetheine binding"/>
    <property type="evidence" value="ECO:0007669"/>
    <property type="project" value="InterPro"/>
</dbReference>
<dbReference type="GO" id="GO:0005829">
    <property type="term" value="C:cytosol"/>
    <property type="evidence" value="ECO:0007669"/>
    <property type="project" value="TreeGrafter"/>
</dbReference>
<dbReference type="InterPro" id="IPR029058">
    <property type="entry name" value="AB_hydrolase_fold"/>
</dbReference>
<dbReference type="InterPro" id="IPR025110">
    <property type="entry name" value="AMP-bd_C"/>
</dbReference>
<dbReference type="InterPro" id="IPR000873">
    <property type="entry name" value="AMP-dep_synth/lig_dom"/>
</dbReference>
<dbReference type="SMART" id="SM00824">
    <property type="entry name" value="PKS_TE"/>
    <property type="match status" value="1"/>
</dbReference>
<gene>
    <name evidence="6" type="ORF">CW362_00710</name>
</gene>
<dbReference type="Gene3D" id="3.30.559.10">
    <property type="entry name" value="Chloramphenicol acetyltransferase-like domain"/>
    <property type="match status" value="1"/>
</dbReference>
<dbReference type="FunFam" id="3.30.300.30:FF:000010">
    <property type="entry name" value="Enterobactin synthetase component F"/>
    <property type="match status" value="1"/>
</dbReference>
<feature type="domain" description="Carrier" evidence="5">
    <location>
        <begin position="1069"/>
        <end position="1144"/>
    </location>
</feature>
<protein>
    <recommendedName>
        <fullName evidence="5">Carrier domain-containing protein</fullName>
    </recommendedName>
</protein>
<dbReference type="EMBL" id="PJOS01000001">
    <property type="protein sequence ID" value="PKT74948.1"/>
    <property type="molecule type" value="Genomic_DNA"/>
</dbReference>
<evidence type="ECO:0000313" key="6">
    <source>
        <dbReference type="EMBL" id="PKT74948.1"/>
    </source>
</evidence>
<accession>A0A2I0SYF3</accession>
<dbReference type="Pfam" id="PF00668">
    <property type="entry name" value="Condensation"/>
    <property type="match status" value="1"/>
</dbReference>
<evidence type="ECO:0000313" key="7">
    <source>
        <dbReference type="Proteomes" id="UP000236178"/>
    </source>
</evidence>
<dbReference type="Gene3D" id="2.30.38.10">
    <property type="entry name" value="Luciferase, Domain 3"/>
    <property type="match status" value="1"/>
</dbReference>
<dbReference type="PROSITE" id="PS00012">
    <property type="entry name" value="PHOSPHOPANTETHEINE"/>
    <property type="match status" value="1"/>
</dbReference>
<keyword evidence="3" id="KW-0597">Phosphoprotein</keyword>
<evidence type="ECO:0000256" key="4">
    <source>
        <dbReference type="SAM" id="MobiDB-lite"/>
    </source>
</evidence>
<keyword evidence="2" id="KW-0596">Phosphopantetheine</keyword>
<name>A0A2I0SYF3_9ACTN</name>
<feature type="region of interest" description="Disordered" evidence="4">
    <location>
        <begin position="15"/>
        <end position="106"/>
    </location>
</feature>
<evidence type="ECO:0000259" key="5">
    <source>
        <dbReference type="PROSITE" id="PS50075"/>
    </source>
</evidence>
<evidence type="ECO:0000256" key="3">
    <source>
        <dbReference type="ARBA" id="ARBA00022553"/>
    </source>
</evidence>
<dbReference type="SUPFAM" id="SSF52777">
    <property type="entry name" value="CoA-dependent acyltransferases"/>
    <property type="match status" value="2"/>
</dbReference>
<dbReference type="Pfam" id="PF00501">
    <property type="entry name" value="AMP-binding"/>
    <property type="match status" value="1"/>
</dbReference>
<dbReference type="InterPro" id="IPR036736">
    <property type="entry name" value="ACP-like_sf"/>
</dbReference>
<dbReference type="PANTHER" id="PTHR45527">
    <property type="entry name" value="NONRIBOSOMAL PEPTIDE SYNTHETASE"/>
    <property type="match status" value="1"/>
</dbReference>
<reference evidence="6 7" key="1">
    <citation type="submission" date="2017-12" db="EMBL/GenBank/DDBJ databases">
        <title>Streptomyces populusis sp. nov., a novel endophytic actinobacterium isolated from stems of Populus adenopoda Maxim.</title>
        <authorList>
            <person name="Wang Z."/>
        </authorList>
    </citation>
    <scope>NUCLEOTIDE SEQUENCE [LARGE SCALE GENOMIC DNA]</scope>
    <source>
        <strain evidence="6 7">A249</strain>
    </source>
</reference>
<keyword evidence="7" id="KW-1185">Reference proteome</keyword>
<dbReference type="FunFam" id="2.30.38.10:FF:000001">
    <property type="entry name" value="Non-ribosomal peptide synthetase PvdI"/>
    <property type="match status" value="1"/>
</dbReference>
<dbReference type="InterPro" id="IPR001031">
    <property type="entry name" value="Thioesterase"/>
</dbReference>
<evidence type="ECO:0000256" key="1">
    <source>
        <dbReference type="ARBA" id="ARBA00001957"/>
    </source>
</evidence>
<evidence type="ECO:0000256" key="2">
    <source>
        <dbReference type="ARBA" id="ARBA00022450"/>
    </source>
</evidence>
<dbReference type="Proteomes" id="UP000236178">
    <property type="component" value="Unassembled WGS sequence"/>
</dbReference>
<dbReference type="GO" id="GO:0003824">
    <property type="term" value="F:catalytic activity"/>
    <property type="evidence" value="ECO:0007669"/>
    <property type="project" value="InterPro"/>
</dbReference>
<dbReference type="InterPro" id="IPR006162">
    <property type="entry name" value="Ppantetheine_attach_site"/>
</dbReference>
<dbReference type="SUPFAM" id="SSF47336">
    <property type="entry name" value="ACP-like"/>
    <property type="match status" value="1"/>
</dbReference>
<dbReference type="Gene3D" id="3.30.559.30">
    <property type="entry name" value="Nonribosomal peptide synthetase, condensation domain"/>
    <property type="match status" value="1"/>
</dbReference>
<dbReference type="GO" id="GO:0043041">
    <property type="term" value="P:amino acid activation for nonribosomal peptide biosynthetic process"/>
    <property type="evidence" value="ECO:0007669"/>
    <property type="project" value="TreeGrafter"/>
</dbReference>
<dbReference type="OrthoDB" id="2472181at2"/>
<dbReference type="SMART" id="SM00823">
    <property type="entry name" value="PKS_PP"/>
    <property type="match status" value="1"/>
</dbReference>
<comment type="cofactor">
    <cofactor evidence="1">
        <name>pantetheine 4'-phosphate</name>
        <dbReference type="ChEBI" id="CHEBI:47942"/>
    </cofactor>
</comment>
<dbReference type="InterPro" id="IPR010071">
    <property type="entry name" value="AA_adenyl_dom"/>
</dbReference>